<keyword evidence="6" id="KW-0732">Signal</keyword>
<keyword evidence="2 5" id="KW-0812">Transmembrane</keyword>
<sequence>MPQFGSTLLRLAAAAALAGPALANGDVNTAFTPDGKLIIAGYLPSVPLSVVGLVVFGLSTLVLWSHFFRSMHARYMLVLTIGMLCMTLGFVFRILYHGNPATLGMYILQTMFILLSPCAFLAMDYMLLGRLARALGDDAIKCLFIRPTLISKVFVTSDIITFLLQAAGGGMSAGNSDSMRKVGPKLALVGLILQLISFGIFTLLLLVWGVRVQKRLPRPIPRFRFSAFSVFSKESVEDWRPLFWVMCLTCVGIIVRSTFRTVEYSQGYYGYLATHEGYFYLLDALPLWLAMSLYCYFYPARFIDGAKSHSLAAVSSSSSEGAHGYAQTPYDHVEKGSPGTYRMQQFRS</sequence>
<keyword evidence="3 5" id="KW-1133">Transmembrane helix</keyword>
<dbReference type="EMBL" id="BJWK01000002">
    <property type="protein sequence ID" value="GEM06883.1"/>
    <property type="molecule type" value="Genomic_DNA"/>
</dbReference>
<reference evidence="7 8" key="1">
    <citation type="submission" date="2019-07" db="EMBL/GenBank/DDBJ databases">
        <title>Rhodotorula toruloides NBRC10032 genome sequencing.</title>
        <authorList>
            <person name="Shida Y."/>
            <person name="Takaku H."/>
            <person name="Ogasawara W."/>
            <person name="Mori K."/>
        </authorList>
    </citation>
    <scope>NUCLEOTIDE SEQUENCE [LARGE SCALE GENOMIC DNA]</scope>
    <source>
        <strain evidence="7 8">NBRC10032</strain>
    </source>
</reference>
<dbReference type="GO" id="GO:0016020">
    <property type="term" value="C:membrane"/>
    <property type="evidence" value="ECO:0007669"/>
    <property type="project" value="UniProtKB-SubCell"/>
</dbReference>
<feature type="transmembrane region" description="Helical" evidence="5">
    <location>
        <begin position="242"/>
        <end position="259"/>
    </location>
</feature>
<dbReference type="InterPro" id="IPR007568">
    <property type="entry name" value="RTA1"/>
</dbReference>
<dbReference type="Proteomes" id="UP000321518">
    <property type="component" value="Unassembled WGS sequence"/>
</dbReference>
<feature type="transmembrane region" description="Helical" evidence="5">
    <location>
        <begin position="279"/>
        <end position="298"/>
    </location>
</feature>
<evidence type="ECO:0000256" key="4">
    <source>
        <dbReference type="ARBA" id="ARBA00023136"/>
    </source>
</evidence>
<comment type="subcellular location">
    <subcellularLocation>
        <location evidence="1">Membrane</location>
        <topology evidence="1">Multi-pass membrane protein</topology>
    </subcellularLocation>
</comment>
<evidence type="ECO:0000256" key="3">
    <source>
        <dbReference type="ARBA" id="ARBA00022989"/>
    </source>
</evidence>
<feature type="signal peptide" evidence="6">
    <location>
        <begin position="1"/>
        <end position="23"/>
    </location>
</feature>
<feature type="transmembrane region" description="Helical" evidence="5">
    <location>
        <begin position="107"/>
        <end position="128"/>
    </location>
</feature>
<dbReference type="PANTHER" id="PTHR31465">
    <property type="entry name" value="PROTEIN RTA1-RELATED"/>
    <property type="match status" value="1"/>
</dbReference>
<evidence type="ECO:0000256" key="2">
    <source>
        <dbReference type="ARBA" id="ARBA00022692"/>
    </source>
</evidence>
<comment type="caution">
    <text evidence="7">The sequence shown here is derived from an EMBL/GenBank/DDBJ whole genome shotgun (WGS) entry which is preliminary data.</text>
</comment>
<dbReference type="AlphaFoldDB" id="A0A511K951"/>
<evidence type="ECO:0000313" key="7">
    <source>
        <dbReference type="EMBL" id="GEM06883.1"/>
    </source>
</evidence>
<evidence type="ECO:0000256" key="1">
    <source>
        <dbReference type="ARBA" id="ARBA00004141"/>
    </source>
</evidence>
<accession>A0A511K951</accession>
<feature type="transmembrane region" description="Helical" evidence="5">
    <location>
        <begin position="149"/>
        <end position="167"/>
    </location>
</feature>
<name>A0A511K951_RHOTO</name>
<evidence type="ECO:0000256" key="5">
    <source>
        <dbReference type="SAM" id="Phobius"/>
    </source>
</evidence>
<feature type="chain" id="PRO_5021970213" evidence="6">
    <location>
        <begin position="24"/>
        <end position="348"/>
    </location>
</feature>
<dbReference type="PANTHER" id="PTHR31465:SF1">
    <property type="entry name" value="PROTEIN RTA1-RELATED"/>
    <property type="match status" value="1"/>
</dbReference>
<dbReference type="Pfam" id="PF04479">
    <property type="entry name" value="RTA1"/>
    <property type="match status" value="1"/>
</dbReference>
<evidence type="ECO:0000313" key="8">
    <source>
        <dbReference type="Proteomes" id="UP000321518"/>
    </source>
</evidence>
<proteinExistence type="predicted"/>
<feature type="transmembrane region" description="Helical" evidence="5">
    <location>
        <begin position="187"/>
        <end position="208"/>
    </location>
</feature>
<dbReference type="OrthoDB" id="3358017at2759"/>
<feature type="transmembrane region" description="Helical" evidence="5">
    <location>
        <begin position="75"/>
        <end position="95"/>
    </location>
</feature>
<protein>
    <submittedName>
        <fullName evidence="7">RTA-like protein</fullName>
    </submittedName>
</protein>
<gene>
    <name evidence="7" type="ORF">Rt10032_c02g0900</name>
</gene>
<feature type="transmembrane region" description="Helical" evidence="5">
    <location>
        <begin position="39"/>
        <end position="63"/>
    </location>
</feature>
<evidence type="ECO:0000256" key="6">
    <source>
        <dbReference type="SAM" id="SignalP"/>
    </source>
</evidence>
<keyword evidence="4 5" id="KW-0472">Membrane</keyword>
<organism evidence="7 8">
    <name type="scientific">Rhodotorula toruloides</name>
    <name type="common">Yeast</name>
    <name type="synonym">Rhodosporidium toruloides</name>
    <dbReference type="NCBI Taxonomy" id="5286"/>
    <lineage>
        <taxon>Eukaryota</taxon>
        <taxon>Fungi</taxon>
        <taxon>Dikarya</taxon>
        <taxon>Basidiomycota</taxon>
        <taxon>Pucciniomycotina</taxon>
        <taxon>Microbotryomycetes</taxon>
        <taxon>Sporidiobolales</taxon>
        <taxon>Sporidiobolaceae</taxon>
        <taxon>Rhodotorula</taxon>
    </lineage>
</organism>